<comment type="caution">
    <text evidence="1">The sequence shown here is derived from an EMBL/GenBank/DDBJ whole genome shotgun (WGS) entry which is preliminary data.</text>
</comment>
<dbReference type="Proteomes" id="UP001556040">
    <property type="component" value="Unassembled WGS sequence"/>
</dbReference>
<proteinExistence type="predicted"/>
<organism evidence="1 2">
    <name type="scientific">Jeotgalibacillus marinus</name>
    <dbReference type="NCBI Taxonomy" id="86667"/>
    <lineage>
        <taxon>Bacteria</taxon>
        <taxon>Bacillati</taxon>
        <taxon>Bacillota</taxon>
        <taxon>Bacilli</taxon>
        <taxon>Bacillales</taxon>
        <taxon>Caryophanaceae</taxon>
        <taxon>Jeotgalibacillus</taxon>
    </lineage>
</organism>
<accession>A0ABV3Q4S9</accession>
<dbReference type="EMBL" id="JBFMIA010000009">
    <property type="protein sequence ID" value="MEW9502337.1"/>
    <property type="molecule type" value="Genomic_DNA"/>
</dbReference>
<keyword evidence="2" id="KW-1185">Reference proteome</keyword>
<gene>
    <name evidence="1" type="ORF">AB1471_11075</name>
</gene>
<name>A0ABV3Q4S9_9BACL</name>
<evidence type="ECO:0000313" key="2">
    <source>
        <dbReference type="Proteomes" id="UP001556040"/>
    </source>
</evidence>
<protein>
    <submittedName>
        <fullName evidence="1">Uncharacterized protein</fullName>
    </submittedName>
</protein>
<evidence type="ECO:0000313" key="1">
    <source>
        <dbReference type="EMBL" id="MEW9502337.1"/>
    </source>
</evidence>
<reference evidence="1 2" key="1">
    <citation type="journal article" date="1979" name="Int. J. Syst. Evol. Microbiol.">
        <title>Bacillus globisporus subsp. marinus subsp. nov.</title>
        <authorList>
            <person name="Liu H."/>
        </authorList>
    </citation>
    <scope>NUCLEOTIDE SEQUENCE [LARGE SCALE GENOMIC DNA]</scope>
    <source>
        <strain evidence="1 2">DSM 1297</strain>
    </source>
</reference>
<sequence length="196" mass="21609">MAFKKWLVGCLIVFLVGNSFLMGGGSPVGAQSKDRTLNDPAPYAEINGFRVSGFGSVDISLSFGASEIEVFQVNEDGDDEVFAGAFFGEYVEVEDIFFFSVDRGHSYYVIATNSEDEQFVSDTVDIPAENTVNENLLAPTIEGYELHPFRPDEVALLDITMNYSDDSSEEVLYIYQVNEETGEIKLDFTLTSPPSS</sequence>
<dbReference type="RefSeq" id="WP_367779830.1">
    <property type="nucleotide sequence ID" value="NZ_JBFMIA010000009.1"/>
</dbReference>